<dbReference type="InterPro" id="IPR001633">
    <property type="entry name" value="EAL_dom"/>
</dbReference>
<dbReference type="CDD" id="cd01948">
    <property type="entry name" value="EAL"/>
    <property type="match status" value="1"/>
</dbReference>
<dbReference type="Gene3D" id="3.30.70.270">
    <property type="match status" value="1"/>
</dbReference>
<keyword evidence="5" id="KW-1185">Reference proteome</keyword>
<protein>
    <submittedName>
        <fullName evidence="4">GGDEF domain-containing protein</fullName>
    </submittedName>
</protein>
<dbReference type="PANTHER" id="PTHR33121">
    <property type="entry name" value="CYCLIC DI-GMP PHOSPHODIESTERASE PDEF"/>
    <property type="match status" value="1"/>
</dbReference>
<name>A0ABS7WPG2_9BACT</name>
<feature type="transmembrane region" description="Helical" evidence="2">
    <location>
        <begin position="272"/>
        <end position="291"/>
    </location>
</feature>
<dbReference type="InterPro" id="IPR035919">
    <property type="entry name" value="EAL_sf"/>
</dbReference>
<dbReference type="SMART" id="SM00052">
    <property type="entry name" value="EAL"/>
    <property type="match status" value="1"/>
</dbReference>
<keyword evidence="2" id="KW-0812">Transmembrane</keyword>
<feature type="coiled-coil region" evidence="1">
    <location>
        <begin position="169"/>
        <end position="214"/>
    </location>
</feature>
<evidence type="ECO:0000313" key="5">
    <source>
        <dbReference type="Proteomes" id="UP000786183"/>
    </source>
</evidence>
<dbReference type="PANTHER" id="PTHR33121:SF79">
    <property type="entry name" value="CYCLIC DI-GMP PHOSPHODIESTERASE PDED-RELATED"/>
    <property type="match status" value="1"/>
</dbReference>
<dbReference type="Proteomes" id="UP000786183">
    <property type="component" value="Unassembled WGS sequence"/>
</dbReference>
<sequence length="900" mass="104752">MNIEYKNLEIKIFALKILKFISVLLFSIFLLCLFLFVDKTQKINAYNNLSQSIKSLILENKELLFNIERPTIYTDFDSINYQTEDINSKTRSIIKQAIYFDLLDSSKEAIFINSLNTLGGYIVDFNSILANSASQYKSFNILYDSDIKSSYKKDILELVFNNKVQSYEIKNIQNKLKQLILSIEGKKSELKNKIVQQKDNVKSIKSLNEELENQEELFSFFSQGYNLLQSLLDLRKQREQILKFDDINTQLQEILQKTQTKISTLHNDKNEISVNAAIVLMLFALCILFLYRYSWQISNLVRVLYKAFIFSPIQQILVKKHNDDYNISFVNETFAYGVNVGEQSYQSRKVQANNFYDSLNTLGIFDKQDLKTFNFGSIVQESHNKIELYNENNINTNRDTKFFSVFKKEIDTDYDLINKVDVSKKIFQIKTYKDLANNLKNKLTTDELTGLLSLRALQEDSKNDLKKIFVYIKIDNFNDIRLNYSTVIVDDIIRCFVQSLKNAIFQSEFKESLGQTKFYHLQLDEFCITCETKEQAINIAYSIVWHFNKQKIKSEHIQDEIPLKQKFDLAFYNDKKVSDIELNIGISSDSDITRHSNYYNSDDYSSSFEVINRLAQAILASYETINTRAAFCIYDKDKRLGIEEKYAHQQKVENDIRYAIANNGFFVVCQGVHSIANSTYPVEYYEILVRMRDKDGNVKSPYYFLEIAKKVGYYKEIQKIVMTKAFELIEQTNACFSINMANSDIVDIETSKYFLSKLKECSKPQNLCIEILESEGIEKYDEIAYFLSEIKRFGSKIAIDDFGSGYSNFYRLLKVNFDYLKIDGSIIQGLKTDSKNADILKLIVDFAKKQNYAVVAEFVSDTEILEIVRNLQINKAQGYVLSEPKEAEEIFPYLKANFNE</sequence>
<accession>A0ABS7WPG2</accession>
<keyword evidence="2" id="KW-0472">Membrane</keyword>
<evidence type="ECO:0000256" key="2">
    <source>
        <dbReference type="SAM" id="Phobius"/>
    </source>
</evidence>
<dbReference type="InterPro" id="IPR043128">
    <property type="entry name" value="Rev_trsase/Diguanyl_cyclase"/>
</dbReference>
<dbReference type="InterPro" id="IPR050706">
    <property type="entry name" value="Cyclic-di-GMP_PDE-like"/>
</dbReference>
<keyword evidence="2" id="KW-1133">Transmembrane helix</keyword>
<comment type="caution">
    <text evidence="4">The sequence shown here is derived from an EMBL/GenBank/DDBJ whole genome shotgun (WGS) entry which is preliminary data.</text>
</comment>
<keyword evidence="1" id="KW-0175">Coiled coil</keyword>
<dbReference type="SUPFAM" id="SSF141868">
    <property type="entry name" value="EAL domain-like"/>
    <property type="match status" value="1"/>
</dbReference>
<organism evidence="4 5">
    <name type="scientific">Campylobacter canadensis</name>
    <dbReference type="NCBI Taxonomy" id="449520"/>
    <lineage>
        <taxon>Bacteria</taxon>
        <taxon>Pseudomonadati</taxon>
        <taxon>Campylobacterota</taxon>
        <taxon>Epsilonproteobacteria</taxon>
        <taxon>Campylobacterales</taxon>
        <taxon>Campylobacteraceae</taxon>
        <taxon>Campylobacter</taxon>
    </lineage>
</organism>
<gene>
    <name evidence="4" type="ORF">AVCANL283_00820</name>
</gene>
<dbReference type="PROSITE" id="PS50883">
    <property type="entry name" value="EAL"/>
    <property type="match status" value="1"/>
</dbReference>
<dbReference type="Gene3D" id="3.20.20.450">
    <property type="entry name" value="EAL domain"/>
    <property type="match status" value="1"/>
</dbReference>
<evidence type="ECO:0000259" key="3">
    <source>
        <dbReference type="PROSITE" id="PS50883"/>
    </source>
</evidence>
<feature type="transmembrane region" description="Helical" evidence="2">
    <location>
        <begin position="12"/>
        <end position="37"/>
    </location>
</feature>
<reference evidence="4 5" key="1">
    <citation type="submission" date="2020-07" db="EMBL/GenBank/DDBJ databases">
        <title>Transfer of Campylobacter canadensis to the novel genus Avispirillum gen. nov., that also includes two novel species recovered from migratory waterfowl: Avispirillum anseris sp. nov. and Avispirillum brantae sp. nov.</title>
        <authorList>
            <person name="Miller W.G."/>
            <person name="Chapman M.H."/>
            <person name="Yee E."/>
            <person name="Inglis G.D."/>
        </authorList>
    </citation>
    <scope>NUCLEOTIDE SEQUENCE [LARGE SCALE GENOMIC DNA]</scope>
    <source>
        <strain evidence="4 5">L283</strain>
    </source>
</reference>
<proteinExistence type="predicted"/>
<dbReference type="RefSeq" id="WP_224325095.1">
    <property type="nucleotide sequence ID" value="NZ_JACGBB010000001.1"/>
</dbReference>
<evidence type="ECO:0000313" key="4">
    <source>
        <dbReference type="EMBL" id="MBZ7986656.1"/>
    </source>
</evidence>
<dbReference type="Pfam" id="PF00563">
    <property type="entry name" value="EAL"/>
    <property type="match status" value="1"/>
</dbReference>
<evidence type="ECO:0000256" key="1">
    <source>
        <dbReference type="SAM" id="Coils"/>
    </source>
</evidence>
<feature type="domain" description="EAL" evidence="3">
    <location>
        <begin position="649"/>
        <end position="898"/>
    </location>
</feature>
<dbReference type="EMBL" id="JACGBB010000001">
    <property type="protein sequence ID" value="MBZ7986656.1"/>
    <property type="molecule type" value="Genomic_DNA"/>
</dbReference>